<proteinExistence type="predicted"/>
<feature type="transmembrane region" description="Helical" evidence="2">
    <location>
        <begin position="78"/>
        <end position="107"/>
    </location>
</feature>
<dbReference type="EMBL" id="MCFJ01000001">
    <property type="protein sequence ID" value="ORY71269.1"/>
    <property type="molecule type" value="Genomic_DNA"/>
</dbReference>
<reference evidence="3 4" key="1">
    <citation type="submission" date="2016-07" db="EMBL/GenBank/DDBJ databases">
        <title>Pervasive Adenine N6-methylation of Active Genes in Fungi.</title>
        <authorList>
            <consortium name="DOE Joint Genome Institute"/>
            <person name="Mondo S.J."/>
            <person name="Dannebaum R.O."/>
            <person name="Kuo R.C."/>
            <person name="Labutti K."/>
            <person name="Haridas S."/>
            <person name="Kuo A."/>
            <person name="Salamov A."/>
            <person name="Ahrendt S.R."/>
            <person name="Lipzen A."/>
            <person name="Sullivan W."/>
            <person name="Andreopoulos W.B."/>
            <person name="Clum A."/>
            <person name="Lindquist E."/>
            <person name="Daum C."/>
            <person name="Ramamoorthy G.K."/>
            <person name="Gryganskyi A."/>
            <person name="Culley D."/>
            <person name="Magnuson J.K."/>
            <person name="James T.Y."/>
            <person name="O'Malley M.A."/>
            <person name="Stajich J.E."/>
            <person name="Spatafora J.W."/>
            <person name="Visel A."/>
            <person name="Grigoriev I.V."/>
        </authorList>
    </citation>
    <scope>NUCLEOTIDE SEQUENCE [LARGE SCALE GENOMIC DNA]</scope>
    <source>
        <strain evidence="3 4">CBS 129021</strain>
    </source>
</reference>
<dbReference type="RefSeq" id="XP_040720861.1">
    <property type="nucleotide sequence ID" value="XM_040865563.1"/>
</dbReference>
<keyword evidence="4" id="KW-1185">Reference proteome</keyword>
<feature type="compositionally biased region" description="Basic and acidic residues" evidence="1">
    <location>
        <begin position="159"/>
        <end position="179"/>
    </location>
</feature>
<keyword evidence="2" id="KW-1133">Transmembrane helix</keyword>
<feature type="compositionally biased region" description="Pro residues" evidence="1">
    <location>
        <begin position="117"/>
        <end position="127"/>
    </location>
</feature>
<keyword evidence="2" id="KW-0472">Membrane</keyword>
<evidence type="ECO:0000256" key="1">
    <source>
        <dbReference type="SAM" id="MobiDB-lite"/>
    </source>
</evidence>
<evidence type="ECO:0000313" key="4">
    <source>
        <dbReference type="Proteomes" id="UP000193689"/>
    </source>
</evidence>
<feature type="transmembrane region" description="Helical" evidence="2">
    <location>
        <begin position="39"/>
        <end position="58"/>
    </location>
</feature>
<accession>A0A1Y2EI66</accession>
<evidence type="ECO:0000256" key="2">
    <source>
        <dbReference type="SAM" id="Phobius"/>
    </source>
</evidence>
<keyword evidence="2" id="KW-0812">Transmembrane</keyword>
<protein>
    <submittedName>
        <fullName evidence="3">Uncharacterized protein</fullName>
    </submittedName>
</protein>
<feature type="transmembrane region" description="Helical" evidence="2">
    <location>
        <begin position="12"/>
        <end position="32"/>
    </location>
</feature>
<dbReference type="AlphaFoldDB" id="A0A1Y2EI66"/>
<comment type="caution">
    <text evidence="3">The sequence shown here is derived from an EMBL/GenBank/DDBJ whole genome shotgun (WGS) entry which is preliminary data.</text>
</comment>
<dbReference type="OrthoDB" id="4768211at2759"/>
<feature type="region of interest" description="Disordered" evidence="1">
    <location>
        <begin position="113"/>
        <end position="217"/>
    </location>
</feature>
<dbReference type="InParanoid" id="A0A1Y2EI66"/>
<evidence type="ECO:0000313" key="3">
    <source>
        <dbReference type="EMBL" id="ORY71269.1"/>
    </source>
</evidence>
<dbReference type="GeneID" id="63781775"/>
<name>A0A1Y2EI66_9PEZI</name>
<gene>
    <name evidence="3" type="ORF">BCR38DRAFT_6932</name>
</gene>
<dbReference type="Proteomes" id="UP000193689">
    <property type="component" value="Unassembled WGS sequence"/>
</dbReference>
<sequence>MDRLAPIESGAAYIADWTWASLKFIVYLLYLATIPIHYPIYYTFAFVVFLFSPIWYMAQLFLGAGLFVANLIARLKYLYIYFACAAVIGICAGAMLHGSTSMLFILLGVHPSQKPATQPPPPAPPQEEPSTEQESGAYSGADSSGLISSESPSFRRKGKDAYRHDMTERERDALYENKWRQSGSSRAPPIPPIKPRRKFRGLLAQTIHEESSESESL</sequence>
<organism evidence="3 4">
    <name type="scientific">Pseudomassariella vexata</name>
    <dbReference type="NCBI Taxonomy" id="1141098"/>
    <lineage>
        <taxon>Eukaryota</taxon>
        <taxon>Fungi</taxon>
        <taxon>Dikarya</taxon>
        <taxon>Ascomycota</taxon>
        <taxon>Pezizomycotina</taxon>
        <taxon>Sordariomycetes</taxon>
        <taxon>Xylariomycetidae</taxon>
        <taxon>Amphisphaeriales</taxon>
        <taxon>Pseudomassariaceae</taxon>
        <taxon>Pseudomassariella</taxon>
    </lineage>
</organism>
<feature type="compositionally biased region" description="Polar residues" evidence="1">
    <location>
        <begin position="141"/>
        <end position="152"/>
    </location>
</feature>